<dbReference type="Proteomes" id="UP000828941">
    <property type="component" value="Chromosome 11"/>
</dbReference>
<evidence type="ECO:0000313" key="1">
    <source>
        <dbReference type="EMBL" id="KAI4313397.1"/>
    </source>
</evidence>
<sequence>MASSRHFFSSIFLLLILVATVTIVISGMSPVVAEDRICETLSESFTGLCLSDGNCASLCQTEGFSSGHCSGFRRRCFCTKPCV</sequence>
<name>A0ACB9LPK7_BAUVA</name>
<reference evidence="1 2" key="1">
    <citation type="journal article" date="2022" name="DNA Res.">
        <title>Chromosomal-level genome assembly of the orchid tree Bauhinia variegata (Leguminosae; Cercidoideae) supports the allotetraploid origin hypothesis of Bauhinia.</title>
        <authorList>
            <person name="Zhong Y."/>
            <person name="Chen Y."/>
            <person name="Zheng D."/>
            <person name="Pang J."/>
            <person name="Liu Y."/>
            <person name="Luo S."/>
            <person name="Meng S."/>
            <person name="Qian L."/>
            <person name="Wei D."/>
            <person name="Dai S."/>
            <person name="Zhou R."/>
        </authorList>
    </citation>
    <scope>NUCLEOTIDE SEQUENCE [LARGE SCALE GENOMIC DNA]</scope>
    <source>
        <strain evidence="1">BV-YZ2020</strain>
    </source>
</reference>
<evidence type="ECO:0000313" key="2">
    <source>
        <dbReference type="Proteomes" id="UP000828941"/>
    </source>
</evidence>
<gene>
    <name evidence="1" type="ORF">L6164_026383</name>
</gene>
<accession>A0ACB9LPK7</accession>
<comment type="caution">
    <text evidence="1">The sequence shown here is derived from an EMBL/GenBank/DDBJ whole genome shotgun (WGS) entry which is preliminary data.</text>
</comment>
<keyword evidence="2" id="KW-1185">Reference proteome</keyword>
<dbReference type="EMBL" id="CM039436">
    <property type="protein sequence ID" value="KAI4313397.1"/>
    <property type="molecule type" value="Genomic_DNA"/>
</dbReference>
<organism evidence="1 2">
    <name type="scientific">Bauhinia variegata</name>
    <name type="common">Purple orchid tree</name>
    <name type="synonym">Phanera variegata</name>
    <dbReference type="NCBI Taxonomy" id="167791"/>
    <lineage>
        <taxon>Eukaryota</taxon>
        <taxon>Viridiplantae</taxon>
        <taxon>Streptophyta</taxon>
        <taxon>Embryophyta</taxon>
        <taxon>Tracheophyta</taxon>
        <taxon>Spermatophyta</taxon>
        <taxon>Magnoliopsida</taxon>
        <taxon>eudicotyledons</taxon>
        <taxon>Gunneridae</taxon>
        <taxon>Pentapetalae</taxon>
        <taxon>rosids</taxon>
        <taxon>fabids</taxon>
        <taxon>Fabales</taxon>
        <taxon>Fabaceae</taxon>
        <taxon>Cercidoideae</taxon>
        <taxon>Cercideae</taxon>
        <taxon>Bauhiniinae</taxon>
        <taxon>Bauhinia</taxon>
    </lineage>
</organism>
<protein>
    <submittedName>
        <fullName evidence="1">Uncharacterized protein</fullName>
    </submittedName>
</protein>
<proteinExistence type="predicted"/>